<evidence type="ECO:0000256" key="1">
    <source>
        <dbReference type="SAM" id="MobiDB-lite"/>
    </source>
</evidence>
<dbReference type="EMBL" id="JABEND010000002">
    <property type="protein sequence ID" value="NNG34895.1"/>
    <property type="molecule type" value="Genomic_DNA"/>
</dbReference>
<dbReference type="PROSITE" id="PS51257">
    <property type="entry name" value="PROKAR_LIPOPROTEIN"/>
    <property type="match status" value="1"/>
</dbReference>
<protein>
    <submittedName>
        <fullName evidence="2">Uncharacterized protein</fullName>
    </submittedName>
</protein>
<reference evidence="2 3" key="1">
    <citation type="submission" date="2020-05" db="EMBL/GenBank/DDBJ databases">
        <title>Nakamurella sp. DB0629 isolated from air conditioner.</title>
        <authorList>
            <person name="Kim D.H."/>
            <person name="Kim D.-U."/>
        </authorList>
    </citation>
    <scope>NUCLEOTIDE SEQUENCE [LARGE SCALE GENOMIC DNA]</scope>
    <source>
        <strain evidence="2 3">DB0629</strain>
    </source>
</reference>
<dbReference type="RefSeq" id="WP_171198558.1">
    <property type="nucleotide sequence ID" value="NZ_JABEND010000002.1"/>
</dbReference>
<feature type="region of interest" description="Disordered" evidence="1">
    <location>
        <begin position="36"/>
        <end position="123"/>
    </location>
</feature>
<name>A0A849A2V7_9ACTN</name>
<keyword evidence="3" id="KW-1185">Reference proteome</keyword>
<evidence type="ECO:0000313" key="3">
    <source>
        <dbReference type="Proteomes" id="UP000562984"/>
    </source>
</evidence>
<proteinExistence type="predicted"/>
<accession>A0A849A2V7</accession>
<feature type="compositionally biased region" description="Polar residues" evidence="1">
    <location>
        <begin position="37"/>
        <end position="49"/>
    </location>
</feature>
<dbReference type="AlphaFoldDB" id="A0A849A2V7"/>
<organism evidence="2 3">
    <name type="scientific">Nakamurella aerolata</name>
    <dbReference type="NCBI Taxonomy" id="1656892"/>
    <lineage>
        <taxon>Bacteria</taxon>
        <taxon>Bacillati</taxon>
        <taxon>Actinomycetota</taxon>
        <taxon>Actinomycetes</taxon>
        <taxon>Nakamurellales</taxon>
        <taxon>Nakamurellaceae</taxon>
        <taxon>Nakamurella</taxon>
    </lineage>
</organism>
<gene>
    <name evidence="2" type="ORF">HKD39_04010</name>
</gene>
<evidence type="ECO:0000313" key="2">
    <source>
        <dbReference type="EMBL" id="NNG34895.1"/>
    </source>
</evidence>
<feature type="compositionally biased region" description="Low complexity" evidence="1">
    <location>
        <begin position="54"/>
        <end position="123"/>
    </location>
</feature>
<comment type="caution">
    <text evidence="2">The sequence shown here is derived from an EMBL/GenBank/DDBJ whole genome shotgun (WGS) entry which is preliminary data.</text>
</comment>
<sequence length="271" mass="25967">MSRFPAPAGGAARARPAAGLAGAVAMVTVLLAGCAPTKSTSGTDSSDPQSMGWAASSAASGSAAAAGLSDASAGGTTAGSTGTSSSSAASGSRSAAGSTKSGSTRSTATSTARPSTSKSTAPAPFTGKDAAFFAAFCAPLDSDLTQQLKAASGEVDRASASSALTSAAEQYDAAAAAMTKAGNPAVSNGAALARSARTAYANIAEAARTGIGALGNATSGDAVRRTVQNTLTTMQAQQATLDQFSGQLNSAATRQRLASVPACAPLVKGST</sequence>
<dbReference type="Proteomes" id="UP000562984">
    <property type="component" value="Unassembled WGS sequence"/>
</dbReference>